<accession>A0A183EKQ3</accession>
<evidence type="ECO:0000313" key="2">
    <source>
        <dbReference type="WBParaSite" id="GPUH_0002157101-mRNA-1"/>
    </source>
</evidence>
<dbReference type="WBParaSite" id="GPUH_0002157101-mRNA-1">
    <property type="protein sequence ID" value="GPUH_0002157101-mRNA-1"/>
    <property type="gene ID" value="GPUH_0002157101"/>
</dbReference>
<dbReference type="AlphaFoldDB" id="A0A183EKQ3"/>
<sequence>LIFQAVKNSYEIYFVEPETSWKTNAQQCARHNVHSVAKEKIEQMIENFEKVNLCDIIKPVRLRINPPLFTESDDGDDVAETSVSSVSDKGKTFNFCRL</sequence>
<dbReference type="InterPro" id="IPR026302">
    <property type="entry name" value="NEDD4-bd_p2"/>
</dbReference>
<proteinExistence type="predicted"/>
<dbReference type="Gene3D" id="3.40.50.300">
    <property type="entry name" value="P-loop containing nucleotide triphosphate hydrolases"/>
    <property type="match status" value="1"/>
</dbReference>
<reference evidence="2" key="1">
    <citation type="submission" date="2016-06" db="UniProtKB">
        <authorList>
            <consortium name="WormBaseParasite"/>
        </authorList>
    </citation>
    <scope>IDENTIFICATION</scope>
</reference>
<feature type="region of interest" description="Disordered" evidence="1">
    <location>
        <begin position="70"/>
        <end position="89"/>
    </location>
</feature>
<name>A0A183EKQ3_9BILA</name>
<protein>
    <submittedName>
        <fullName evidence="2">tRNA(Phe) (4-demethylwyosine(37)-C(7)) aminocarboxypropyltransferase</fullName>
    </submittedName>
</protein>
<evidence type="ECO:0000256" key="1">
    <source>
        <dbReference type="SAM" id="MobiDB-lite"/>
    </source>
</evidence>
<dbReference type="InterPro" id="IPR027417">
    <property type="entry name" value="P-loop_NTPase"/>
</dbReference>
<organism evidence="2">
    <name type="scientific">Gongylonema pulchrum</name>
    <dbReference type="NCBI Taxonomy" id="637853"/>
    <lineage>
        <taxon>Eukaryota</taxon>
        <taxon>Metazoa</taxon>
        <taxon>Ecdysozoa</taxon>
        <taxon>Nematoda</taxon>
        <taxon>Chromadorea</taxon>
        <taxon>Rhabditida</taxon>
        <taxon>Spirurina</taxon>
        <taxon>Spiruromorpha</taxon>
        <taxon>Spiruroidea</taxon>
        <taxon>Gongylonematidae</taxon>
        <taxon>Gongylonema</taxon>
    </lineage>
</organism>
<dbReference type="PANTHER" id="PTHR13308">
    <property type="entry name" value="NEDD4-BINDING PROTEIN 2-LIKE 1"/>
    <property type="match status" value="1"/>
</dbReference>
<dbReference type="PANTHER" id="PTHR13308:SF40">
    <property type="entry name" value="NEDD4-BINDING PROTEIN 2-LIKE 1"/>
    <property type="match status" value="1"/>
</dbReference>